<protein>
    <submittedName>
        <fullName evidence="2">Uncharacterized protein</fullName>
    </submittedName>
</protein>
<proteinExistence type="predicted"/>
<gene>
    <name evidence="2" type="ORF">E3A20_28460</name>
</gene>
<reference evidence="2 3" key="1">
    <citation type="submission" date="2019-08" db="EMBL/GenBank/DDBJ databases">
        <title>100 year-old enigma solved: identification of Planctomyces bekefii, the type genus and species of the phylum Planctomycetes.</title>
        <authorList>
            <person name="Svetlana D.N."/>
            <person name="Overmann J."/>
        </authorList>
    </citation>
    <scope>NUCLEOTIDE SEQUENCE [LARGE SCALE GENOMIC DNA]</scope>
    <source>
        <strain evidence="2">Phe10_nw2017</strain>
    </source>
</reference>
<keyword evidence="3" id="KW-1185">Reference proteome</keyword>
<sequence length="82" mass="8770">MARTDEYWSNGLGGNADDGRVSGHVAKDNRAGADNRIWGDFDPLNDHSACTDVGALSDSNFTGQYSAWCHVNVVSQLAVVVD</sequence>
<evidence type="ECO:0000256" key="1">
    <source>
        <dbReference type="SAM" id="MobiDB-lite"/>
    </source>
</evidence>
<organism evidence="2 3">
    <name type="scientific">Planctomyces bekefii</name>
    <dbReference type="NCBI Taxonomy" id="1653850"/>
    <lineage>
        <taxon>Bacteria</taxon>
        <taxon>Pseudomonadati</taxon>
        <taxon>Planctomycetota</taxon>
        <taxon>Planctomycetia</taxon>
        <taxon>Planctomycetales</taxon>
        <taxon>Planctomycetaceae</taxon>
        <taxon>Planctomyces</taxon>
    </lineage>
</organism>
<feature type="region of interest" description="Disordered" evidence="1">
    <location>
        <begin position="1"/>
        <end position="23"/>
    </location>
</feature>
<reference evidence="2 3" key="2">
    <citation type="submission" date="2019-08" db="EMBL/GenBank/DDBJ databases">
        <authorList>
            <person name="Henke P."/>
        </authorList>
    </citation>
    <scope>NUCLEOTIDE SEQUENCE [LARGE SCALE GENOMIC DNA]</scope>
    <source>
        <strain evidence="2">Phe10_nw2017</strain>
    </source>
</reference>
<comment type="caution">
    <text evidence="2">The sequence shown here is derived from an EMBL/GenBank/DDBJ whole genome shotgun (WGS) entry which is preliminary data.</text>
</comment>
<evidence type="ECO:0000313" key="3">
    <source>
        <dbReference type="Proteomes" id="UP000321083"/>
    </source>
</evidence>
<dbReference type="Proteomes" id="UP000321083">
    <property type="component" value="Unassembled WGS sequence"/>
</dbReference>
<dbReference type="AlphaFoldDB" id="A0A5C6M1I0"/>
<name>A0A5C6M1I0_9PLAN</name>
<dbReference type="EMBL" id="SRHE01000886">
    <property type="protein sequence ID" value="TWW08025.1"/>
    <property type="molecule type" value="Genomic_DNA"/>
</dbReference>
<accession>A0A5C6M1I0</accession>
<evidence type="ECO:0000313" key="2">
    <source>
        <dbReference type="EMBL" id="TWW08025.1"/>
    </source>
</evidence>